<dbReference type="PANTHER" id="PTHR48025">
    <property type="entry name" value="OS02G0815200 PROTEIN"/>
    <property type="match status" value="1"/>
</dbReference>
<dbReference type="EMBL" id="BDGI01000001">
    <property type="protein sequence ID" value="GAV26643.1"/>
    <property type="molecule type" value="Genomic_DNA"/>
</dbReference>
<dbReference type="InterPro" id="IPR050502">
    <property type="entry name" value="Euk_RNA-bind_prot"/>
</dbReference>
<evidence type="ECO:0000256" key="3">
    <source>
        <dbReference type="SAM" id="MobiDB-lite"/>
    </source>
</evidence>
<feature type="compositionally biased region" description="Polar residues" evidence="3">
    <location>
        <begin position="47"/>
        <end position="83"/>
    </location>
</feature>
<feature type="domain" description="RRM" evidence="4">
    <location>
        <begin position="502"/>
        <end position="578"/>
    </location>
</feature>
<feature type="compositionally biased region" description="Basic and acidic residues" evidence="3">
    <location>
        <begin position="129"/>
        <end position="139"/>
    </location>
</feature>
<dbReference type="Gene3D" id="3.30.70.330">
    <property type="match status" value="4"/>
</dbReference>
<dbReference type="Pfam" id="PF00076">
    <property type="entry name" value="RRM_1"/>
    <property type="match status" value="4"/>
</dbReference>
<evidence type="ECO:0000313" key="6">
    <source>
        <dbReference type="Proteomes" id="UP000186136"/>
    </source>
</evidence>
<evidence type="ECO:0000259" key="4">
    <source>
        <dbReference type="PROSITE" id="PS50102"/>
    </source>
</evidence>
<proteinExistence type="predicted"/>
<dbReference type="AlphaFoldDB" id="A0A1Q2YB37"/>
<evidence type="ECO:0000256" key="2">
    <source>
        <dbReference type="PROSITE-ProRule" id="PRU00176"/>
    </source>
</evidence>
<accession>A0A1Q2YB37</accession>
<dbReference type="PANTHER" id="PTHR48025:SF1">
    <property type="entry name" value="RRM DOMAIN-CONTAINING PROTEIN"/>
    <property type="match status" value="1"/>
</dbReference>
<name>A0A1Q2YB37_9ASCO</name>
<comment type="caution">
    <text evidence="5">The sequence shown here is derived from an EMBL/GenBank/DDBJ whole genome shotgun (WGS) entry which is preliminary data.</text>
</comment>
<dbReference type="InterPro" id="IPR000504">
    <property type="entry name" value="RRM_dom"/>
</dbReference>
<keyword evidence="6" id="KW-1185">Reference proteome</keyword>
<feature type="region of interest" description="Disordered" evidence="3">
    <location>
        <begin position="117"/>
        <end position="152"/>
    </location>
</feature>
<protein>
    <recommendedName>
        <fullName evidence="4">RRM domain-containing protein</fullName>
    </recommendedName>
</protein>
<dbReference type="SMART" id="SM00360">
    <property type="entry name" value="RRM"/>
    <property type="match status" value="4"/>
</dbReference>
<dbReference type="PROSITE" id="PS50102">
    <property type="entry name" value="RRM"/>
    <property type="match status" value="4"/>
</dbReference>
<feature type="domain" description="RRM" evidence="4">
    <location>
        <begin position="360"/>
        <end position="432"/>
    </location>
</feature>
<organism evidence="5 6">
    <name type="scientific">Pichia membranifaciens</name>
    <dbReference type="NCBI Taxonomy" id="4926"/>
    <lineage>
        <taxon>Eukaryota</taxon>
        <taxon>Fungi</taxon>
        <taxon>Dikarya</taxon>
        <taxon>Ascomycota</taxon>
        <taxon>Saccharomycotina</taxon>
        <taxon>Pichiomycetes</taxon>
        <taxon>Pichiales</taxon>
        <taxon>Pichiaceae</taxon>
        <taxon>Pichia</taxon>
    </lineage>
</organism>
<dbReference type="InterPro" id="IPR012677">
    <property type="entry name" value="Nucleotide-bd_a/b_plait_sf"/>
</dbReference>
<feature type="compositionally biased region" description="Basic and acidic residues" evidence="3">
    <location>
        <begin position="231"/>
        <end position="245"/>
    </location>
</feature>
<evidence type="ECO:0000313" key="5">
    <source>
        <dbReference type="EMBL" id="GAV26643.1"/>
    </source>
</evidence>
<feature type="domain" description="RRM" evidence="4">
    <location>
        <begin position="272"/>
        <end position="350"/>
    </location>
</feature>
<evidence type="ECO:0000256" key="1">
    <source>
        <dbReference type="ARBA" id="ARBA00022884"/>
    </source>
</evidence>
<feature type="compositionally biased region" description="Polar residues" evidence="3">
    <location>
        <begin position="141"/>
        <end position="152"/>
    </location>
</feature>
<feature type="region of interest" description="Disordered" evidence="3">
    <location>
        <begin position="230"/>
        <end position="255"/>
    </location>
</feature>
<reference evidence="5 6" key="1">
    <citation type="submission" date="2016-08" db="EMBL/GenBank/DDBJ databases">
        <title>Whole genome shotgun sequence of Pichia membranifaciens KS47-1.</title>
        <authorList>
            <person name="Konishi M."/>
            <person name="Ishida M."/>
            <person name="Arakawa T."/>
            <person name="Kato Y."/>
            <person name="Horiuchi J."/>
        </authorList>
    </citation>
    <scope>NUCLEOTIDE SEQUENCE [LARGE SCALE GENOMIC DNA]</scope>
    <source>
        <strain evidence="5 6">KS47-1</strain>
    </source>
</reference>
<dbReference type="SUPFAM" id="SSF54928">
    <property type="entry name" value="RNA-binding domain, RBD"/>
    <property type="match status" value="3"/>
</dbReference>
<dbReference type="GO" id="GO:0005634">
    <property type="term" value="C:nucleus"/>
    <property type="evidence" value="ECO:0007669"/>
    <property type="project" value="TreeGrafter"/>
</dbReference>
<feature type="region of interest" description="Disordered" evidence="3">
    <location>
        <begin position="38"/>
        <end position="87"/>
    </location>
</feature>
<feature type="domain" description="RRM" evidence="4">
    <location>
        <begin position="596"/>
        <end position="675"/>
    </location>
</feature>
<dbReference type="InterPro" id="IPR035979">
    <property type="entry name" value="RBD_domain_sf"/>
</dbReference>
<dbReference type="CDD" id="cd00590">
    <property type="entry name" value="RRM_SF"/>
    <property type="match status" value="2"/>
</dbReference>
<sequence length="866" mass="99310">MTSNDLNQATKVSDLSLDETHSFPKSLRYIKSKWLGKEDKRVDASSKENIQSEVERQSPVSRPATNHRSAANNSIPTNPTTISLDVDSDLENLSKSVTPSPEKGKRRKAFHTIKSYLEKNKSQQSIDNKQCKEPQKEDSSNDSVPESTPSSNQLTIFEEKHHKNIENYSLKQQDYSIDTIDTKLDQPKTLFEIFKVIENKKEFNKELADERANQSESDSELSSDVLTISKTKNDQNENSNKDEFGHPSNTSSSKLNGSVLPIPMFNYQTKMISLYVGDLDKSVTEGDLYIFFSKYEGLISVKIPIDTIKNESLSYGYVNFDNQAHADLATDGLNYTSLKGSDIRIMPSLRDKNQRENMGANLFFSKLSHDLSSRIMYDRLKIFGKILSCKYSKEKGTCFVNFADKLQAYKICKQFNETKMDDKIINVSVHISKKERESFQQHSKALPYSSNEPTSTQTNLCITPSLDTDKKGEIVKSGTEFENEDQGLEKDVANNKPVSTQYSIFIRNMPLHLKRDVVRSLVEPYGTVKNILTRDVPIKQGSWALVTMTNKAAVDKTIQNLNSVELEGKQLFVTRAIPREEKEYAKREEKYPKKKLKLLVSQIDMEKDKESLENWCSKCGSIKSAEFYASSNDINQSNGYGYIELNDDNDADNLIKEIRELGVSCYKIKIEIPSKENNFETFRYPYVMNVSNRNNNFNEFRKNPGIVSFSYVDPSKMFQLANFQKTVDNDKIGVFQRLENNNKTKFKERGNPLCESDEEALKEKQNEMYRVIWEICVRLFIPKPEMWANQKYCAGISPTNEILSKSKVSSLTNHLVKFFWANNFNEFYKFMEQNQFDKKNRLLYVAHPVLANQIIQSATYLGIVPK</sequence>
<dbReference type="Proteomes" id="UP000186136">
    <property type="component" value="Unassembled WGS sequence"/>
</dbReference>
<keyword evidence="1 2" id="KW-0694">RNA-binding</keyword>
<dbReference type="GO" id="GO:0003729">
    <property type="term" value="F:mRNA binding"/>
    <property type="evidence" value="ECO:0007669"/>
    <property type="project" value="TreeGrafter"/>
</dbReference>
<dbReference type="OrthoDB" id="1749473at2759"/>
<gene>
    <name evidence="5" type="ORF">PMKS-000097</name>
</gene>